<dbReference type="Proteomes" id="UP000504882">
    <property type="component" value="Unassembled WGS sequence"/>
</dbReference>
<dbReference type="RefSeq" id="WP_133107070.1">
    <property type="nucleotide sequence ID" value="NZ_SMNA01000003.1"/>
</dbReference>
<dbReference type="EMBL" id="SMNA01000003">
    <property type="protein sequence ID" value="TDE96140.1"/>
    <property type="molecule type" value="Genomic_DNA"/>
</dbReference>
<organism evidence="1 2">
    <name type="scientific">Occultella glacieicola</name>
    <dbReference type="NCBI Taxonomy" id="2518684"/>
    <lineage>
        <taxon>Bacteria</taxon>
        <taxon>Bacillati</taxon>
        <taxon>Actinomycetota</taxon>
        <taxon>Actinomycetes</taxon>
        <taxon>Micrococcales</taxon>
        <taxon>Ruaniaceae</taxon>
        <taxon>Occultella</taxon>
    </lineage>
</organism>
<keyword evidence="2" id="KW-1185">Reference proteome</keyword>
<evidence type="ECO:0000313" key="1">
    <source>
        <dbReference type="EMBL" id="TDE96140.1"/>
    </source>
</evidence>
<sequence length="139" mass="14298">MRSVVVLAGTTNGAAAVRELVRNVPDDIEVTVVLAGSGATTEGVRRLEVSSSPLRPQRKVSGKDAVGHVVAVLLGRTNAAGFERNGLRSAAVRAVLESADLIVALDADAVPLAWRARRLSGSAAILNGLQAAARAVGQR</sequence>
<proteinExistence type="predicted"/>
<reference evidence="1 2" key="1">
    <citation type="submission" date="2019-03" db="EMBL/GenBank/DDBJ databases">
        <title>Genomic features of bacteria from cold environments.</title>
        <authorList>
            <person name="Shen L."/>
        </authorList>
    </citation>
    <scope>NUCLEOTIDE SEQUENCE [LARGE SCALE GENOMIC DNA]</scope>
    <source>
        <strain evidence="2">T3246-1</strain>
    </source>
</reference>
<accession>A0ABY2E6D1</accession>
<protein>
    <submittedName>
        <fullName evidence="1">Uncharacterized protein</fullName>
    </submittedName>
</protein>
<evidence type="ECO:0000313" key="2">
    <source>
        <dbReference type="Proteomes" id="UP000504882"/>
    </source>
</evidence>
<gene>
    <name evidence="1" type="ORF">EXU48_07870</name>
</gene>
<name>A0ABY2E6D1_9MICO</name>
<comment type="caution">
    <text evidence="1">The sequence shown here is derived from an EMBL/GenBank/DDBJ whole genome shotgun (WGS) entry which is preliminary data.</text>
</comment>